<dbReference type="GO" id="GO:0003723">
    <property type="term" value="F:RNA binding"/>
    <property type="evidence" value="ECO:0007669"/>
    <property type="project" value="InterPro"/>
</dbReference>
<dbReference type="Gene3D" id="4.10.1000.10">
    <property type="entry name" value="Zinc finger, CCCH-type"/>
    <property type="match status" value="1"/>
</dbReference>
<keyword evidence="7" id="KW-1133">Transmembrane helix</keyword>
<dbReference type="PANTHER" id="PTHR13119">
    <property type="entry name" value="ZINC FINGER CCCH DOMAIN-CONTAINING PROTEI"/>
    <property type="match status" value="1"/>
</dbReference>
<evidence type="ECO:0000256" key="5">
    <source>
        <dbReference type="PROSITE-ProRule" id="PRU00723"/>
    </source>
</evidence>
<dbReference type="GO" id="GO:0045892">
    <property type="term" value="P:negative regulation of DNA-templated transcription"/>
    <property type="evidence" value="ECO:0007669"/>
    <property type="project" value="InterPro"/>
</dbReference>
<dbReference type="InterPro" id="IPR013899">
    <property type="entry name" value="DUF1771"/>
</dbReference>
<dbReference type="GeneID" id="41971687"/>
<evidence type="ECO:0000256" key="1">
    <source>
        <dbReference type="ARBA" id="ARBA00022723"/>
    </source>
</evidence>
<dbReference type="PROSITE" id="PS50828">
    <property type="entry name" value="SMR"/>
    <property type="match status" value="1"/>
</dbReference>
<dbReference type="InterPro" id="IPR036855">
    <property type="entry name" value="Znf_CCCH_sf"/>
</dbReference>
<dbReference type="STRING" id="1093900.A0A507AZX5"/>
<feature type="domain" description="C3H1-type" evidence="8">
    <location>
        <begin position="281"/>
        <end position="308"/>
    </location>
</feature>
<keyword evidence="1 5" id="KW-0479">Metal-binding</keyword>
<dbReference type="SUPFAM" id="SSF90229">
    <property type="entry name" value="CCCH zinc finger"/>
    <property type="match status" value="1"/>
</dbReference>
<feature type="region of interest" description="Disordered" evidence="6">
    <location>
        <begin position="1038"/>
        <end position="1092"/>
    </location>
</feature>
<feature type="region of interest" description="Disordered" evidence="6">
    <location>
        <begin position="74"/>
        <end position="95"/>
    </location>
</feature>
<keyword evidence="7" id="KW-0812">Transmembrane</keyword>
<dbReference type="AlphaFoldDB" id="A0A507AZX5"/>
<dbReference type="InParanoid" id="A0A507AZX5"/>
<dbReference type="InterPro" id="IPR000571">
    <property type="entry name" value="Znf_CCCH"/>
</dbReference>
<dbReference type="Proteomes" id="UP000319257">
    <property type="component" value="Unassembled WGS sequence"/>
</dbReference>
<evidence type="ECO:0000313" key="10">
    <source>
        <dbReference type="EMBL" id="TPX15542.1"/>
    </source>
</evidence>
<feature type="region of interest" description="Disordered" evidence="6">
    <location>
        <begin position="1192"/>
        <end position="1217"/>
    </location>
</feature>
<name>A0A507AZX5_9PEZI</name>
<evidence type="ECO:0000256" key="2">
    <source>
        <dbReference type="ARBA" id="ARBA00022737"/>
    </source>
</evidence>
<feature type="compositionally biased region" description="Basic and acidic residues" evidence="6">
    <location>
        <begin position="762"/>
        <end position="771"/>
    </location>
</feature>
<feature type="region of interest" description="Disordered" evidence="6">
    <location>
        <begin position="395"/>
        <end position="515"/>
    </location>
</feature>
<dbReference type="OrthoDB" id="3247158at2759"/>
<dbReference type="Pfam" id="PF14608">
    <property type="entry name" value="zf-CCCH_2"/>
    <property type="match status" value="2"/>
</dbReference>
<sequence>MVSDETYDICLPILQDATLEDEDKTDKLEELLRKETKLQGQALENAVLDALWRFREGGTSAASPPPIRQTILRRPSPASWRGSGTPLSGSPRLGVSPLAPPGFVPTPFARTKSSTASPFGSPRPSPRLTFAAPVPNSPSLNAYEFANDHTPAQEIFGDLQSDNVDWLVSDDAVSVTSSVGTSSGLNAAAPEFSFSSSQQTDMTPYDILRSILGQTRTDEEIEGALAMHGYDLGATISAIMESQAAQDGIMAAAAMPMEEPQNLLIGRSVTPDIRPSTPADQKSGVICKFFLSTGQCLRADCRFSHDLSSHICKYWVAGNCLAGKTCIFSHDPAHLINKLSVDQASTPPQKAANLQLGDTNSFPSLQPGTPEQLSALAAAGGYPAVGVTPPPGFKIPGYPVDMSRPRSRPGSRHQNQKDAAQAAPSLDDVDAFPTLGSASAKAGKKHHGKRGGHGHHKETFAPSSLADIVKMSPSPGPEARQNAKKMGRNGSSTSIRNGENSAAAQNIPSPKHIPWLETGDKANKAYLKARQEAIKHGGLRNKFLQSAAQAWNRNDARAAKALSLRGQSENDLMRKAHREAARELYEERNKHNGGGGGSASGGQEIYVDLHGLHSEEAVEYLERVLLENGREQRPVYAITGTGHHSKNGKDKVGKAIRAFLNEWRYAYREFSVPSDRNNMGGILGIDARSYDKSLARDNADGGARLNSSGGGGSGGGSRGASGGGGAALDGGGKGNDKEGEEEDVDILAQGVEIGEGRVKLLVRDSSAKEPPRGPAATRGGNNGGRTVDVSQHDKVPPPPLIEDGLEQHSKRIINGSDKLARCHLLLSSHGPDPDKPELDIHPNKTALLASPPPPPYSSQHSEHNASRLLLRRRRAGPLPLPGTLPLLPFLLPAAAATLDPPPSALPPGRPVRLVAPPPLGALPQPVGLVPEQVPRAARLGRGQRVRRALPRPLAAHDARAAAALRRRLGRRLGRPDPHARLLGAHVGRPGAPGQDVARVPRGLAGRLARDLRGGLPAPDRLLDGLHRRGLRLRVPRGVAHRRDGDGGGQRRGVRGEQGRAVGVRAPARGRGQAVRGAGAGPAARRPARAHGRAVLPAAVQPEQRLPGDDPQHQRVELLAGHGARELLAHVFIGSRLAIIAEEGDAMTAGAKAVNYLSAMAGGLVGMTVAVFVYRRTMARAAELAREEAEEIAADGEVRGGDDDDDVAGEDSGLMMDPDDADAAALMVDADDISLWETEGVYRDEEEAVGGKGGGGR</sequence>
<proteinExistence type="predicted"/>
<feature type="domain" description="C3H1-type" evidence="8">
    <location>
        <begin position="311"/>
        <end position="333"/>
    </location>
</feature>
<dbReference type="Pfam" id="PF08590">
    <property type="entry name" value="DUF1771"/>
    <property type="match status" value="1"/>
</dbReference>
<gene>
    <name evidence="10" type="ORF">E0L32_004240</name>
</gene>
<keyword evidence="7" id="KW-0472">Membrane</keyword>
<dbReference type="GO" id="GO:0008270">
    <property type="term" value="F:zinc ion binding"/>
    <property type="evidence" value="ECO:0007669"/>
    <property type="project" value="UniProtKB-KW"/>
</dbReference>
<dbReference type="FunFam" id="3.30.1370.110:FF:000002">
    <property type="entry name" value="CCCH zinc finger and SMR domain protein"/>
    <property type="match status" value="1"/>
</dbReference>
<keyword evidence="2" id="KW-0677">Repeat</keyword>
<dbReference type="Gene3D" id="3.30.1370.110">
    <property type="match status" value="1"/>
</dbReference>
<feature type="transmembrane region" description="Helical" evidence="7">
    <location>
        <begin position="1155"/>
        <end position="1173"/>
    </location>
</feature>
<protein>
    <submittedName>
        <fullName evidence="10">Uncharacterized protein</fullName>
    </submittedName>
</protein>
<dbReference type="SMART" id="SM00463">
    <property type="entry name" value="SMR"/>
    <property type="match status" value="1"/>
</dbReference>
<feature type="region of interest" description="Disordered" evidence="6">
    <location>
        <begin position="762"/>
        <end position="805"/>
    </location>
</feature>
<feature type="region of interest" description="Disordered" evidence="6">
    <location>
        <begin position="701"/>
        <end position="741"/>
    </location>
</feature>
<evidence type="ECO:0000256" key="6">
    <source>
        <dbReference type="SAM" id="MobiDB-lite"/>
    </source>
</evidence>
<dbReference type="GO" id="GO:0005634">
    <property type="term" value="C:nucleus"/>
    <property type="evidence" value="ECO:0007669"/>
    <property type="project" value="TreeGrafter"/>
</dbReference>
<accession>A0A507AZX5</accession>
<organism evidence="10 11">
    <name type="scientific">Thyridium curvatum</name>
    <dbReference type="NCBI Taxonomy" id="1093900"/>
    <lineage>
        <taxon>Eukaryota</taxon>
        <taxon>Fungi</taxon>
        <taxon>Dikarya</taxon>
        <taxon>Ascomycota</taxon>
        <taxon>Pezizomycotina</taxon>
        <taxon>Sordariomycetes</taxon>
        <taxon>Sordariomycetidae</taxon>
        <taxon>Thyridiales</taxon>
        <taxon>Thyridiaceae</taxon>
        <taxon>Thyridium</taxon>
    </lineage>
</organism>
<feature type="compositionally biased region" description="Basic residues" evidence="6">
    <location>
        <begin position="442"/>
        <end position="456"/>
    </location>
</feature>
<dbReference type="PROSITE" id="PS50103">
    <property type="entry name" value="ZF_C3H1"/>
    <property type="match status" value="2"/>
</dbReference>
<dbReference type="RefSeq" id="XP_030997253.1">
    <property type="nucleotide sequence ID" value="XM_031138629.1"/>
</dbReference>
<feature type="compositionally biased region" description="Low complexity" evidence="6">
    <location>
        <begin position="1058"/>
        <end position="1084"/>
    </location>
</feature>
<keyword evidence="11" id="KW-1185">Reference proteome</keyword>
<dbReference type="InterPro" id="IPR002625">
    <property type="entry name" value="Smr_dom"/>
</dbReference>
<reference evidence="10 11" key="1">
    <citation type="submission" date="2019-06" db="EMBL/GenBank/DDBJ databases">
        <title>Draft genome sequence of the filamentous fungus Phialemoniopsis curvata isolated from diesel fuel.</title>
        <authorList>
            <person name="Varaljay V.A."/>
            <person name="Lyon W.J."/>
            <person name="Crouch A.L."/>
            <person name="Drake C.E."/>
            <person name="Hollomon J.M."/>
            <person name="Nadeau L.J."/>
            <person name="Nunn H.S."/>
            <person name="Stevenson B.S."/>
            <person name="Bojanowski C.L."/>
            <person name="Crookes-Goodson W.J."/>
        </authorList>
    </citation>
    <scope>NUCLEOTIDE SEQUENCE [LARGE SCALE GENOMIC DNA]</scope>
    <source>
        <strain evidence="10 11">D216</strain>
    </source>
</reference>
<evidence type="ECO:0000259" key="8">
    <source>
        <dbReference type="PROSITE" id="PS50103"/>
    </source>
</evidence>
<feature type="compositionally biased region" description="Polar residues" evidence="6">
    <location>
        <begin position="489"/>
        <end position="508"/>
    </location>
</feature>
<dbReference type="EMBL" id="SKBQ01000020">
    <property type="protein sequence ID" value="TPX15542.1"/>
    <property type="molecule type" value="Genomic_DNA"/>
</dbReference>
<comment type="caution">
    <text evidence="10">The sequence shown here is derived from an EMBL/GenBank/DDBJ whole genome shotgun (WGS) entry which is preliminary data.</text>
</comment>
<dbReference type="InterPro" id="IPR036063">
    <property type="entry name" value="Smr_dom_sf"/>
</dbReference>
<evidence type="ECO:0000259" key="9">
    <source>
        <dbReference type="PROSITE" id="PS50828"/>
    </source>
</evidence>
<evidence type="ECO:0000256" key="7">
    <source>
        <dbReference type="SAM" id="Phobius"/>
    </source>
</evidence>
<feature type="zinc finger region" description="C3H1-type" evidence="5">
    <location>
        <begin position="281"/>
        <end position="308"/>
    </location>
</feature>
<dbReference type="InterPro" id="IPR045124">
    <property type="entry name" value="Su(sable)-like"/>
</dbReference>
<evidence type="ECO:0000256" key="3">
    <source>
        <dbReference type="ARBA" id="ARBA00022771"/>
    </source>
</evidence>
<evidence type="ECO:0000256" key="4">
    <source>
        <dbReference type="ARBA" id="ARBA00022833"/>
    </source>
</evidence>
<feature type="domain" description="Smr" evidence="9">
    <location>
        <begin position="607"/>
        <end position="688"/>
    </location>
</feature>
<keyword evidence="4 5" id="KW-0862">Zinc</keyword>
<evidence type="ECO:0000313" key="11">
    <source>
        <dbReference type="Proteomes" id="UP000319257"/>
    </source>
</evidence>
<dbReference type="PANTHER" id="PTHR13119:SF12">
    <property type="entry name" value="PROTEIN SUPPRESSOR OF SABLE"/>
    <property type="match status" value="1"/>
</dbReference>
<feature type="zinc finger region" description="C3H1-type" evidence="5">
    <location>
        <begin position="311"/>
        <end position="333"/>
    </location>
</feature>
<feature type="compositionally biased region" description="Gly residues" evidence="6">
    <location>
        <begin position="708"/>
        <end position="733"/>
    </location>
</feature>
<dbReference type="SMART" id="SM01162">
    <property type="entry name" value="DUF1771"/>
    <property type="match status" value="1"/>
</dbReference>
<dbReference type="SUPFAM" id="SSF160443">
    <property type="entry name" value="SMR domain-like"/>
    <property type="match status" value="1"/>
</dbReference>
<keyword evidence="3 5" id="KW-0863">Zinc-finger</keyword>
<dbReference type="SMART" id="SM00356">
    <property type="entry name" value="ZnF_C3H1"/>
    <property type="match status" value="2"/>
</dbReference>